<dbReference type="Proteomes" id="UP000824238">
    <property type="component" value="Unassembled WGS sequence"/>
</dbReference>
<protein>
    <submittedName>
        <fullName evidence="2">Extracellular solute-binding protein</fullName>
    </submittedName>
</protein>
<reference evidence="2" key="2">
    <citation type="journal article" date="2021" name="PeerJ">
        <title>Extensive microbial diversity within the chicken gut microbiome revealed by metagenomics and culture.</title>
        <authorList>
            <person name="Gilroy R."/>
            <person name="Ravi A."/>
            <person name="Getino M."/>
            <person name="Pursley I."/>
            <person name="Horton D.L."/>
            <person name="Alikhan N.F."/>
            <person name="Baker D."/>
            <person name="Gharbi K."/>
            <person name="Hall N."/>
            <person name="Watson M."/>
            <person name="Adriaenssens E.M."/>
            <person name="Foster-Nyarko E."/>
            <person name="Jarju S."/>
            <person name="Secka A."/>
            <person name="Antonio M."/>
            <person name="Oren A."/>
            <person name="Chaudhuri R.R."/>
            <person name="La Ragione R."/>
            <person name="Hildebrand F."/>
            <person name="Pallen M.J."/>
        </authorList>
    </citation>
    <scope>NUCLEOTIDE SEQUENCE</scope>
    <source>
        <strain evidence="2">ChiGjej3B3-7149</strain>
    </source>
</reference>
<comment type="caution">
    <text evidence="2">The sequence shown here is derived from an EMBL/GenBank/DDBJ whole genome shotgun (WGS) entry which is preliminary data.</text>
</comment>
<dbReference type="AlphaFoldDB" id="A0A9D1DMM6"/>
<organism evidence="2 3">
    <name type="scientific">Candidatus Scatomorpha intestinigallinarum</name>
    <dbReference type="NCBI Taxonomy" id="2840923"/>
    <lineage>
        <taxon>Bacteria</taxon>
        <taxon>Bacillati</taxon>
        <taxon>Bacillota</taxon>
        <taxon>Clostridia</taxon>
        <taxon>Eubacteriales</taxon>
        <taxon>Candidatus Scatomorpha</taxon>
    </lineage>
</organism>
<proteinExistence type="predicted"/>
<feature type="chain" id="PRO_5039280276" evidence="1">
    <location>
        <begin position="29"/>
        <end position="759"/>
    </location>
</feature>
<keyword evidence="1" id="KW-0732">Signal</keyword>
<sequence length="759" mass="79380">MAGDRRCARLLSAAFAVLILLSACSAQPEPEVEETAAPETGETDWVYVPEFTRLADWAGCFALAGERLYFDGVETLVSGQETGGAVTRPILRSASALGGEVSDLASFEAAPTPEGASVSGGISCMCALPDGGFAAVERAFFSMPEPMEETSGATSSDLAAGFESAESHILHIFDAAGESRAVKDITELLGGEGVEACAADAAGYIYLLTSGGGALVLDRGGGFVSRSAGEGGFSGLVRLGEKVCALLNTQEGVSLLPIDPVGAAAGKEELLLPASAQEPYPGTEHALLWSDGERLLGLAPGEEEPEELLYFSDAGLDGDMLAAVFQEEGGDILCLAWESDGTWLVRLEKTAASQAPVKTRLTLAGLDIDYGIRRAVLDFNRRDGGSVIELRDYAGEGEEAFLAELAAGKLPDILCTDSLPADSLADKGLLRDLAPYIEGDAALGGFDALVTPYFDALRRDGALYEVSEGFCLRCCMAPAELEGRSLDLATLRELAEGLPEGCTLLGPEVTAASLFRELCMANLERYADAGSGVCRFTTQEFISLLKFCGGFPREAAQEKSAAPHGIMEAGAQLIAGMSFDRQLLDYVGSKAAMGGEICLPGVLGGDGSAAFVKEPGLAVSASCKAPEAAWSFVRTLLTEEYQAGARSGLCLPSNRAVLEALLEARSLGEGWSEQHYLIPGQGTQSYAPGSVGGESFTREDAQLLLAAIDGAKGLCGAQDEELLGIVNEEAGRFFAGDCTAEQCAAVIQDRVSIYINERR</sequence>
<name>A0A9D1DMM6_9FIRM</name>
<dbReference type="Gene3D" id="3.40.190.10">
    <property type="entry name" value="Periplasmic binding protein-like II"/>
    <property type="match status" value="1"/>
</dbReference>
<dbReference type="EMBL" id="DVHH01000210">
    <property type="protein sequence ID" value="HIR55670.1"/>
    <property type="molecule type" value="Genomic_DNA"/>
</dbReference>
<feature type="signal peptide" evidence="1">
    <location>
        <begin position="1"/>
        <end position="28"/>
    </location>
</feature>
<accession>A0A9D1DMM6</accession>
<gene>
    <name evidence="2" type="ORF">IAD36_08770</name>
</gene>
<dbReference type="PROSITE" id="PS51257">
    <property type="entry name" value="PROKAR_LIPOPROTEIN"/>
    <property type="match status" value="1"/>
</dbReference>
<evidence type="ECO:0000313" key="3">
    <source>
        <dbReference type="Proteomes" id="UP000824238"/>
    </source>
</evidence>
<reference evidence="2" key="1">
    <citation type="submission" date="2020-10" db="EMBL/GenBank/DDBJ databases">
        <authorList>
            <person name="Gilroy R."/>
        </authorList>
    </citation>
    <scope>NUCLEOTIDE SEQUENCE</scope>
    <source>
        <strain evidence="2">ChiGjej3B3-7149</strain>
    </source>
</reference>
<dbReference type="SUPFAM" id="SSF53850">
    <property type="entry name" value="Periplasmic binding protein-like II"/>
    <property type="match status" value="1"/>
</dbReference>
<evidence type="ECO:0000313" key="2">
    <source>
        <dbReference type="EMBL" id="HIR55670.1"/>
    </source>
</evidence>
<evidence type="ECO:0000256" key="1">
    <source>
        <dbReference type="SAM" id="SignalP"/>
    </source>
</evidence>